<evidence type="ECO:0000313" key="1">
    <source>
        <dbReference type="EMBL" id="JAH22728.1"/>
    </source>
</evidence>
<organism evidence="1">
    <name type="scientific">Anguilla anguilla</name>
    <name type="common">European freshwater eel</name>
    <name type="synonym">Muraena anguilla</name>
    <dbReference type="NCBI Taxonomy" id="7936"/>
    <lineage>
        <taxon>Eukaryota</taxon>
        <taxon>Metazoa</taxon>
        <taxon>Chordata</taxon>
        <taxon>Craniata</taxon>
        <taxon>Vertebrata</taxon>
        <taxon>Euteleostomi</taxon>
        <taxon>Actinopterygii</taxon>
        <taxon>Neopterygii</taxon>
        <taxon>Teleostei</taxon>
        <taxon>Anguilliformes</taxon>
        <taxon>Anguillidae</taxon>
        <taxon>Anguilla</taxon>
    </lineage>
</organism>
<sequence>MHCSDRGSKLIFSNKNVLKKKKNSLVFTAFICALHTIRLIKQFISAGSSEELILHC</sequence>
<dbReference type="EMBL" id="GBXM01085849">
    <property type="protein sequence ID" value="JAH22728.1"/>
    <property type="molecule type" value="Transcribed_RNA"/>
</dbReference>
<dbReference type="AlphaFoldDB" id="A0A0E9R337"/>
<name>A0A0E9R337_ANGAN</name>
<accession>A0A0E9R337</accession>
<reference evidence="1" key="1">
    <citation type="submission" date="2014-11" db="EMBL/GenBank/DDBJ databases">
        <authorList>
            <person name="Amaro Gonzalez C."/>
        </authorList>
    </citation>
    <scope>NUCLEOTIDE SEQUENCE</scope>
</reference>
<reference evidence="1" key="2">
    <citation type="journal article" date="2015" name="Fish Shellfish Immunol.">
        <title>Early steps in the European eel (Anguilla anguilla)-Vibrio vulnificus interaction in the gills: Role of the RtxA13 toxin.</title>
        <authorList>
            <person name="Callol A."/>
            <person name="Pajuelo D."/>
            <person name="Ebbesson L."/>
            <person name="Teles M."/>
            <person name="MacKenzie S."/>
            <person name="Amaro C."/>
        </authorList>
    </citation>
    <scope>NUCLEOTIDE SEQUENCE</scope>
</reference>
<protein>
    <submittedName>
        <fullName evidence="1">Uncharacterized protein</fullName>
    </submittedName>
</protein>
<proteinExistence type="predicted"/>